<evidence type="ECO:0000256" key="18">
    <source>
        <dbReference type="ARBA" id="ARBA00023128"/>
    </source>
</evidence>
<evidence type="ECO:0000256" key="22">
    <source>
        <dbReference type="ARBA" id="ARBA00047493"/>
    </source>
</evidence>
<evidence type="ECO:0000256" key="7">
    <source>
        <dbReference type="ARBA" id="ARBA00008276"/>
    </source>
</evidence>
<evidence type="ECO:0000313" key="24">
    <source>
        <dbReference type="EMBL" id="KFA65755.1"/>
    </source>
</evidence>
<evidence type="ECO:0000256" key="19">
    <source>
        <dbReference type="ARBA" id="ARBA00023136"/>
    </source>
</evidence>
<dbReference type="InParanoid" id="A0A084QP70"/>
<dbReference type="PROSITE" id="PS51891">
    <property type="entry name" value="CENP_V_GFA"/>
    <property type="match status" value="1"/>
</dbReference>
<dbReference type="Gene3D" id="3.90.190.20">
    <property type="entry name" value="Mur ligase, C-terminal domain"/>
    <property type="match status" value="1"/>
</dbReference>
<dbReference type="GO" id="GO:0005759">
    <property type="term" value="C:mitochondrial matrix"/>
    <property type="evidence" value="ECO:0007669"/>
    <property type="project" value="UniProtKB-SubCell"/>
</dbReference>
<gene>
    <name evidence="24" type="ORF">S40285_04883</name>
</gene>
<dbReference type="GO" id="GO:0016846">
    <property type="term" value="F:carbon-sulfur lyase activity"/>
    <property type="evidence" value="ECO:0007669"/>
    <property type="project" value="InterPro"/>
</dbReference>
<keyword evidence="11" id="KW-0436">Ligase</keyword>
<dbReference type="InterPro" id="IPR001645">
    <property type="entry name" value="Folylpolyglutamate_synth"/>
</dbReference>
<dbReference type="SUPFAM" id="SSF53623">
    <property type="entry name" value="MurD-like peptide ligases, catalytic domain"/>
    <property type="match status" value="1"/>
</dbReference>
<dbReference type="Gene3D" id="3.90.1590.10">
    <property type="entry name" value="glutathione-dependent formaldehyde- activating enzyme (gfa)"/>
    <property type="match status" value="2"/>
</dbReference>
<dbReference type="PROSITE" id="PS01012">
    <property type="entry name" value="FOLYLPOLYGLU_SYNT_2"/>
    <property type="match status" value="1"/>
</dbReference>
<dbReference type="GO" id="GO:0046872">
    <property type="term" value="F:metal ion binding"/>
    <property type="evidence" value="ECO:0007669"/>
    <property type="project" value="UniProtKB-KW"/>
</dbReference>
<evidence type="ECO:0000256" key="6">
    <source>
        <dbReference type="ARBA" id="ARBA00005495"/>
    </source>
</evidence>
<keyword evidence="18" id="KW-0496">Mitochondrion</keyword>
<dbReference type="InterPro" id="IPR036615">
    <property type="entry name" value="Mur_ligase_C_dom_sf"/>
</dbReference>
<dbReference type="Pfam" id="PF04828">
    <property type="entry name" value="GFA"/>
    <property type="match status" value="1"/>
</dbReference>
<dbReference type="FunFam" id="3.90.190.20:FF:000031">
    <property type="entry name" value="Folylpolyglutamate synthase"/>
    <property type="match status" value="1"/>
</dbReference>
<keyword evidence="9" id="KW-0963">Cytoplasm</keyword>
<dbReference type="InterPro" id="IPR018109">
    <property type="entry name" value="Folylpolyglutamate_synth_CS"/>
</dbReference>
<dbReference type="STRING" id="1283841.A0A084QP70"/>
<dbReference type="GO" id="GO:0006730">
    <property type="term" value="P:one-carbon metabolic process"/>
    <property type="evidence" value="ECO:0007669"/>
    <property type="project" value="UniProtKB-KW"/>
</dbReference>
<evidence type="ECO:0000256" key="2">
    <source>
        <dbReference type="ARBA" id="ARBA00004273"/>
    </source>
</evidence>
<evidence type="ECO:0000256" key="17">
    <source>
        <dbReference type="ARBA" id="ARBA00022842"/>
    </source>
</evidence>
<sequence length="826" mass="90573">MAHAENVKTLEAKCHCGSVHFTIDVPESSLPLPVHLCHCSICRYGSGAPCVFHAPLGPDIEPCYIAPSSESNLTVYVGGKPESTWTFCSTCGCHVSSGRTGKAISVVSTSIFEDHSPENFQIRKHIFSKSAKDGGIAHMLTQVGGHDLADWNPPDDDPEAQIVESKAEVGEDGQERLRAECRCGGVSFTIQRPSQQVLDDEFMNKFVSPLDQTKWLAALDVCNDCRLVNGTHVIGWTFVPLLLCEPVIKSDLKIGTAKTYASSPGVLRSFCGTCGATVLYSADDRHGGEPSQVVDIATGILRAPEGPMAEKWLTWRSRLAHMDSGRMYDENFTESLHTGSKQWDAIDALNSLQTPFLLFEARRKAGIIPDATFMHAMRVYLKRIGYSLSDLDRLNMVHVAGTKGKGSTCAFVDSILAQYQRTHAAPRKTGLFISPHLVSVRERIRINSKPISEDLFTKYFYEIWDRLGTAAEHAAGGPDASLEARPLYGRYLTLMSWHVFLQEGVDAAVYETGIGGEYDATNVVEQPAAAGITTLGIDHVQILGDSIEKISWHKAGIMKRGSPAFTVEQVPSAARVLRGRADEKGVALTTVDPDARLGSVKVRPNERFQRNNAALAVALAEAALKKLGVALPESSSLPQEFVDGLEKVSFRGRCEVMVEDEVIWHLDGAHTADSLKLASKWFAKETENSHGPRILIFNQQGRTEAVDFLESIYQETSRRDKAPFEHVIFCTNVTYAKAGYKRDFVNYQINPDEVEKMTSQRRFAAKWSSMDPTANVLVMPTIEQALDHVRNVANDLEEGEAAQTLVTGSLHLVGGALGILEKADAL</sequence>
<keyword evidence="19" id="KW-0472">Membrane</keyword>
<dbReference type="GO" id="GO:0004326">
    <property type="term" value="F:tetrahydrofolylpolyglutamate synthase activity"/>
    <property type="evidence" value="ECO:0007669"/>
    <property type="project" value="UniProtKB-EC"/>
</dbReference>
<evidence type="ECO:0000256" key="12">
    <source>
        <dbReference type="ARBA" id="ARBA00022723"/>
    </source>
</evidence>
<accession>A0A084QP70</accession>
<dbReference type="PANTHER" id="PTHR11136:SF5">
    <property type="entry name" value="FOLYLPOLYGLUTAMATE SYNTHASE, MITOCHONDRIAL"/>
    <property type="match status" value="1"/>
</dbReference>
<feature type="domain" description="CENP-V/GFA" evidence="23">
    <location>
        <begin position="10"/>
        <end position="133"/>
    </location>
</feature>
<comment type="subcellular location">
    <subcellularLocation>
        <location evidence="4">Cytoplasm</location>
    </subcellularLocation>
    <subcellularLocation>
        <location evidence="2">Mitochondrion inner membrane</location>
    </subcellularLocation>
    <subcellularLocation>
        <location evidence="3">Mitochondrion matrix</location>
    </subcellularLocation>
</comment>
<keyword evidence="13" id="KW-0547">Nucleotide-binding</keyword>
<keyword evidence="14" id="KW-0999">Mitochondrion inner membrane</keyword>
<dbReference type="SUPFAM" id="SSF53244">
    <property type="entry name" value="MurD-like peptide ligases, peptide-binding domain"/>
    <property type="match status" value="1"/>
</dbReference>
<comment type="catalytic activity">
    <reaction evidence="22">
        <text>(6S)-5,6,7,8-tetrahydrofolyl-(gamma-L-Glu)(n) + L-glutamate + ATP = (6S)-5,6,7,8-tetrahydrofolyl-(gamma-L-Glu)(n+1) + ADP + phosphate + H(+)</text>
        <dbReference type="Rhea" id="RHEA:10580"/>
        <dbReference type="Rhea" id="RHEA-COMP:14738"/>
        <dbReference type="Rhea" id="RHEA-COMP:14740"/>
        <dbReference type="ChEBI" id="CHEBI:15378"/>
        <dbReference type="ChEBI" id="CHEBI:29985"/>
        <dbReference type="ChEBI" id="CHEBI:30616"/>
        <dbReference type="ChEBI" id="CHEBI:43474"/>
        <dbReference type="ChEBI" id="CHEBI:141005"/>
        <dbReference type="ChEBI" id="CHEBI:456216"/>
        <dbReference type="EC" id="6.3.2.17"/>
    </reaction>
</comment>
<evidence type="ECO:0000256" key="1">
    <source>
        <dbReference type="ARBA" id="ARBA00001944"/>
    </source>
</evidence>
<evidence type="ECO:0000256" key="3">
    <source>
        <dbReference type="ARBA" id="ARBA00004305"/>
    </source>
</evidence>
<evidence type="ECO:0000256" key="8">
    <source>
        <dbReference type="ARBA" id="ARBA00013025"/>
    </source>
</evidence>
<evidence type="ECO:0000256" key="16">
    <source>
        <dbReference type="ARBA" id="ARBA00022840"/>
    </source>
</evidence>
<comment type="similarity">
    <text evidence="7">Belongs to the folylpolyglutamate synthase family.</text>
</comment>
<dbReference type="UniPathway" id="UPA00850"/>
<evidence type="ECO:0000256" key="20">
    <source>
        <dbReference type="ARBA" id="ARBA00030592"/>
    </source>
</evidence>
<dbReference type="PANTHER" id="PTHR11136">
    <property type="entry name" value="FOLYLPOLYGLUTAMATE SYNTHASE-RELATED"/>
    <property type="match status" value="1"/>
</dbReference>
<keyword evidence="15" id="KW-0862">Zinc</keyword>
<dbReference type="InterPro" id="IPR006913">
    <property type="entry name" value="CENP-V/GFA"/>
</dbReference>
<dbReference type="FunFam" id="3.40.1190.10:FF:000009">
    <property type="entry name" value="Folylpolyglutamate synthase"/>
    <property type="match status" value="1"/>
</dbReference>
<keyword evidence="25" id="KW-1185">Reference proteome</keyword>
<dbReference type="GO" id="GO:0005829">
    <property type="term" value="C:cytosol"/>
    <property type="evidence" value="ECO:0007669"/>
    <property type="project" value="TreeGrafter"/>
</dbReference>
<dbReference type="SUPFAM" id="SSF51316">
    <property type="entry name" value="Mss4-like"/>
    <property type="match status" value="2"/>
</dbReference>
<evidence type="ECO:0000256" key="21">
    <source>
        <dbReference type="ARBA" id="ARBA00030876"/>
    </source>
</evidence>
<evidence type="ECO:0000256" key="9">
    <source>
        <dbReference type="ARBA" id="ARBA00022490"/>
    </source>
</evidence>
<dbReference type="PROSITE" id="PS01011">
    <property type="entry name" value="FOLYLPOLYGLU_SYNT_1"/>
    <property type="match status" value="1"/>
</dbReference>
<keyword evidence="10" id="KW-0554">One-carbon metabolism</keyword>
<dbReference type="OrthoDB" id="5212574at2759"/>
<evidence type="ECO:0000256" key="11">
    <source>
        <dbReference type="ARBA" id="ARBA00022598"/>
    </source>
</evidence>
<comment type="similarity">
    <text evidence="6">Belongs to the Gfa family.</text>
</comment>
<dbReference type="GO" id="GO:0005743">
    <property type="term" value="C:mitochondrial inner membrane"/>
    <property type="evidence" value="ECO:0007669"/>
    <property type="project" value="UniProtKB-SubCell"/>
</dbReference>
<dbReference type="EMBL" id="KL660562">
    <property type="protein sequence ID" value="KFA65755.1"/>
    <property type="molecule type" value="Genomic_DNA"/>
</dbReference>
<keyword evidence="12" id="KW-0479">Metal-binding</keyword>
<proteinExistence type="inferred from homology"/>
<dbReference type="FunCoup" id="A0A084QP70">
    <property type="interactions" value="650"/>
</dbReference>
<dbReference type="NCBIfam" id="TIGR01499">
    <property type="entry name" value="folC"/>
    <property type="match status" value="1"/>
</dbReference>
<evidence type="ECO:0000256" key="14">
    <source>
        <dbReference type="ARBA" id="ARBA00022792"/>
    </source>
</evidence>
<evidence type="ECO:0000256" key="5">
    <source>
        <dbReference type="ARBA" id="ARBA00005150"/>
    </source>
</evidence>
<dbReference type="HOGENOM" id="CLU_014930_0_0_1"/>
<organism evidence="24 25">
    <name type="scientific">Stachybotrys chlorohalonatus (strain IBT 40285)</name>
    <dbReference type="NCBI Taxonomy" id="1283841"/>
    <lineage>
        <taxon>Eukaryota</taxon>
        <taxon>Fungi</taxon>
        <taxon>Dikarya</taxon>
        <taxon>Ascomycota</taxon>
        <taxon>Pezizomycotina</taxon>
        <taxon>Sordariomycetes</taxon>
        <taxon>Hypocreomycetidae</taxon>
        <taxon>Hypocreales</taxon>
        <taxon>Stachybotryaceae</taxon>
        <taxon>Stachybotrys</taxon>
    </lineage>
</organism>
<evidence type="ECO:0000313" key="25">
    <source>
        <dbReference type="Proteomes" id="UP000028524"/>
    </source>
</evidence>
<dbReference type="Proteomes" id="UP000028524">
    <property type="component" value="Unassembled WGS sequence"/>
</dbReference>
<evidence type="ECO:0000256" key="4">
    <source>
        <dbReference type="ARBA" id="ARBA00004496"/>
    </source>
</evidence>
<evidence type="ECO:0000256" key="13">
    <source>
        <dbReference type="ARBA" id="ARBA00022741"/>
    </source>
</evidence>
<reference evidence="24 25" key="1">
    <citation type="journal article" date="2014" name="BMC Genomics">
        <title>Comparative genome sequencing reveals chemotype-specific gene clusters in the toxigenic black mold Stachybotrys.</title>
        <authorList>
            <person name="Semeiks J."/>
            <person name="Borek D."/>
            <person name="Otwinowski Z."/>
            <person name="Grishin N.V."/>
        </authorList>
    </citation>
    <scope>NUCLEOTIDE SEQUENCE [LARGE SCALE GENOMIC DNA]</scope>
    <source>
        <strain evidence="24 25">IBT 40285</strain>
    </source>
</reference>
<evidence type="ECO:0000259" key="23">
    <source>
        <dbReference type="PROSITE" id="PS51891"/>
    </source>
</evidence>
<evidence type="ECO:0000256" key="15">
    <source>
        <dbReference type="ARBA" id="ARBA00022833"/>
    </source>
</evidence>
<keyword evidence="16" id="KW-0067">ATP-binding</keyword>
<dbReference type="InterPro" id="IPR011057">
    <property type="entry name" value="Mss4-like_sf"/>
</dbReference>
<comment type="cofactor">
    <cofactor evidence="1">
        <name>a monovalent cation</name>
        <dbReference type="ChEBI" id="CHEBI:60242"/>
    </cofactor>
</comment>
<keyword evidence="17" id="KW-0460">Magnesium</keyword>
<evidence type="ECO:0000256" key="10">
    <source>
        <dbReference type="ARBA" id="ARBA00022563"/>
    </source>
</evidence>
<name>A0A084QP70_STAC4</name>
<protein>
    <recommendedName>
        <fullName evidence="8">tetrahydrofolate synthase</fullName>
        <ecNumber evidence="8">6.3.2.17</ecNumber>
    </recommendedName>
    <alternativeName>
        <fullName evidence="21">Folylpoly-gamma-glutamate synthetase</fullName>
    </alternativeName>
    <alternativeName>
        <fullName evidence="20">Tetrahydrofolylpolyglutamate synthase</fullName>
    </alternativeName>
</protein>
<dbReference type="Gene3D" id="3.40.1190.10">
    <property type="entry name" value="Mur-like, catalytic domain"/>
    <property type="match status" value="1"/>
</dbReference>
<dbReference type="EC" id="6.3.2.17" evidence="8"/>
<comment type="pathway">
    <text evidence="5">Cofactor biosynthesis; tetrahydrofolylpolyglutamate biosynthesis.</text>
</comment>
<dbReference type="InterPro" id="IPR036565">
    <property type="entry name" value="Mur-like_cat_sf"/>
</dbReference>
<dbReference type="AlphaFoldDB" id="A0A084QP70"/>
<dbReference type="GO" id="GO:0005524">
    <property type="term" value="F:ATP binding"/>
    <property type="evidence" value="ECO:0007669"/>
    <property type="project" value="UniProtKB-KW"/>
</dbReference>